<keyword evidence="2 5" id="KW-0560">Oxidoreductase</keyword>
<dbReference type="InterPro" id="IPR036291">
    <property type="entry name" value="NAD(P)-bd_dom_sf"/>
</dbReference>
<protein>
    <submittedName>
        <fullName evidence="5">Glucose--fructose oxidoreductase</fullName>
        <ecNumber evidence="5">1.1.99.28</ecNumber>
    </submittedName>
</protein>
<comment type="similarity">
    <text evidence="1">Belongs to the Gfo/Idh/MocA family.</text>
</comment>
<evidence type="ECO:0000256" key="1">
    <source>
        <dbReference type="ARBA" id="ARBA00010928"/>
    </source>
</evidence>
<feature type="domain" description="Gfo/Idh/MocA-like oxidoreductase C-terminal" evidence="4">
    <location>
        <begin position="141"/>
        <end position="346"/>
    </location>
</feature>
<dbReference type="PANTHER" id="PTHR43708">
    <property type="entry name" value="CONSERVED EXPRESSED OXIDOREDUCTASE (EUROFUNG)"/>
    <property type="match status" value="1"/>
</dbReference>
<dbReference type="PANTHER" id="PTHR43708:SF5">
    <property type="entry name" value="CONSERVED EXPRESSED OXIDOREDUCTASE (EUROFUNG)-RELATED"/>
    <property type="match status" value="1"/>
</dbReference>
<comment type="caution">
    <text evidence="5">The sequence shown here is derived from an EMBL/GenBank/DDBJ whole genome shotgun (WGS) entry which is preliminary data.</text>
</comment>
<dbReference type="Pfam" id="PF01408">
    <property type="entry name" value="GFO_IDH_MocA"/>
    <property type="match status" value="1"/>
</dbReference>
<accession>A0A1J5SI24</accession>
<dbReference type="Pfam" id="PF02894">
    <property type="entry name" value="GFO_IDH_MocA_C"/>
    <property type="match status" value="1"/>
</dbReference>
<evidence type="ECO:0000313" key="5">
    <source>
        <dbReference type="EMBL" id="OIR08095.1"/>
    </source>
</evidence>
<dbReference type="AlphaFoldDB" id="A0A1J5SI24"/>
<dbReference type="EC" id="1.1.99.28" evidence="5"/>
<evidence type="ECO:0000259" key="4">
    <source>
        <dbReference type="Pfam" id="PF02894"/>
    </source>
</evidence>
<dbReference type="Gene3D" id="3.30.360.10">
    <property type="entry name" value="Dihydrodipicolinate Reductase, domain 2"/>
    <property type="match status" value="1"/>
</dbReference>
<dbReference type="GO" id="GO:0000166">
    <property type="term" value="F:nucleotide binding"/>
    <property type="evidence" value="ECO:0007669"/>
    <property type="project" value="InterPro"/>
</dbReference>
<dbReference type="EMBL" id="MLJW01000033">
    <property type="protein sequence ID" value="OIR08095.1"/>
    <property type="molecule type" value="Genomic_DNA"/>
</dbReference>
<dbReference type="InterPro" id="IPR004104">
    <property type="entry name" value="Gfo/Idh/MocA-like_OxRdtase_C"/>
</dbReference>
<dbReference type="Gene3D" id="3.40.50.720">
    <property type="entry name" value="NAD(P)-binding Rossmann-like Domain"/>
    <property type="match status" value="1"/>
</dbReference>
<name>A0A1J5SI24_9ZZZZ</name>
<dbReference type="InterPro" id="IPR051317">
    <property type="entry name" value="Gfo/Idh/MocA_oxidoreduct"/>
</dbReference>
<dbReference type="SUPFAM" id="SSF55347">
    <property type="entry name" value="Glyceraldehyde-3-phosphate dehydrogenase-like, C-terminal domain"/>
    <property type="match status" value="1"/>
</dbReference>
<gene>
    <name evidence="5" type="primary">gfo_2</name>
    <name evidence="5" type="ORF">GALL_95940</name>
</gene>
<dbReference type="SUPFAM" id="SSF51735">
    <property type="entry name" value="NAD(P)-binding Rossmann-fold domains"/>
    <property type="match status" value="1"/>
</dbReference>
<dbReference type="GO" id="GO:0047061">
    <property type="term" value="F:glucose-fructose oxidoreductase activity"/>
    <property type="evidence" value="ECO:0007669"/>
    <property type="project" value="UniProtKB-EC"/>
</dbReference>
<evidence type="ECO:0000256" key="2">
    <source>
        <dbReference type="ARBA" id="ARBA00023002"/>
    </source>
</evidence>
<feature type="domain" description="Gfo/Idh/MocA-like oxidoreductase N-terminal" evidence="3">
    <location>
        <begin position="7"/>
        <end position="123"/>
    </location>
</feature>
<proteinExistence type="inferred from homology"/>
<organism evidence="5">
    <name type="scientific">mine drainage metagenome</name>
    <dbReference type="NCBI Taxonomy" id="410659"/>
    <lineage>
        <taxon>unclassified sequences</taxon>
        <taxon>metagenomes</taxon>
        <taxon>ecological metagenomes</taxon>
    </lineage>
</organism>
<evidence type="ECO:0000259" key="3">
    <source>
        <dbReference type="Pfam" id="PF01408"/>
    </source>
</evidence>
<reference evidence="5" key="1">
    <citation type="submission" date="2016-10" db="EMBL/GenBank/DDBJ databases">
        <title>Sequence of Gallionella enrichment culture.</title>
        <authorList>
            <person name="Poehlein A."/>
            <person name="Muehling M."/>
            <person name="Daniel R."/>
        </authorList>
    </citation>
    <scope>NUCLEOTIDE SEQUENCE</scope>
</reference>
<sequence>MKQLGLGVLGLGEGRSIISAGLKSPLWNVAALCDLNEQLGRERCAEFGLPHSVYTPSMDALLANPDVDVVGIYTPDHLHADHVLRALAAGKHVICTKPFLHDLSRAREVLDAARASGRHVMVGQSSRFFAPFARQRSHFETGAFGELNTVEAYYNADHRWFLSKGWARTDAFKWLYGGLSHPVDFIRWYLPSIEEVCGYSRLSENGRRLGLVHADTFHFIYRDRAGRIARVSGTYSSPVTPNSRDSNMSCILRGSLGAGQADYYELRYAWKTDSQSVVETFEDQDEHFFRFGGHSHHAGEYQNYIEYFARCLDAGKAPTPDPVEGIVTVALMQAMDEACSTGRSVRVRDVLARHGLESLADERSS</sequence>
<dbReference type="InterPro" id="IPR000683">
    <property type="entry name" value="Gfo/Idh/MocA-like_OxRdtase_N"/>
</dbReference>